<name>A0ABS5KJ00_9ACTN</name>
<dbReference type="Proteomes" id="UP000730482">
    <property type="component" value="Unassembled WGS sequence"/>
</dbReference>
<dbReference type="RefSeq" id="WP_212006973.1">
    <property type="nucleotide sequence ID" value="NZ_JAAFYZ010000002.1"/>
</dbReference>
<proteinExistence type="predicted"/>
<sequence length="67" mass="7677">MGAVLDRIVVDARREGAAGYRRPDPRRVCQRWVADVNVEAALDRIYQREGQPEPLSHFADRLLAFVK</sequence>
<gene>
    <name evidence="1" type="ORF">KGQ19_00340</name>
</gene>
<accession>A0ABS5KJ00</accession>
<protein>
    <submittedName>
        <fullName evidence="1">Uncharacterized protein</fullName>
    </submittedName>
</protein>
<evidence type="ECO:0000313" key="2">
    <source>
        <dbReference type="Proteomes" id="UP000730482"/>
    </source>
</evidence>
<dbReference type="EMBL" id="JAAFYZ010000002">
    <property type="protein sequence ID" value="MBS2545306.1"/>
    <property type="molecule type" value="Genomic_DNA"/>
</dbReference>
<keyword evidence="2" id="KW-1185">Reference proteome</keyword>
<organism evidence="1 2">
    <name type="scientific">Catenulispora pinistramenti</name>
    <dbReference type="NCBI Taxonomy" id="2705254"/>
    <lineage>
        <taxon>Bacteria</taxon>
        <taxon>Bacillati</taxon>
        <taxon>Actinomycetota</taxon>
        <taxon>Actinomycetes</taxon>
        <taxon>Catenulisporales</taxon>
        <taxon>Catenulisporaceae</taxon>
        <taxon>Catenulispora</taxon>
    </lineage>
</organism>
<comment type="caution">
    <text evidence="1">The sequence shown here is derived from an EMBL/GenBank/DDBJ whole genome shotgun (WGS) entry which is preliminary data.</text>
</comment>
<reference evidence="1 2" key="1">
    <citation type="submission" date="2020-02" db="EMBL/GenBank/DDBJ databases">
        <title>Acidophilic actinobacteria isolated from forest soil.</title>
        <authorList>
            <person name="Golinska P."/>
        </authorList>
    </citation>
    <scope>NUCLEOTIDE SEQUENCE [LARGE SCALE GENOMIC DNA]</scope>
    <source>
        <strain evidence="1 2">NL8</strain>
    </source>
</reference>
<evidence type="ECO:0000313" key="1">
    <source>
        <dbReference type="EMBL" id="MBS2545306.1"/>
    </source>
</evidence>